<accession>A0A934PLB8</accession>
<keyword evidence="4" id="KW-1185">Reference proteome</keyword>
<dbReference type="AlphaFoldDB" id="A0A934PLB8"/>
<comment type="caution">
    <text evidence="3">The sequence shown here is derived from an EMBL/GenBank/DDBJ whole genome shotgun (WGS) entry which is preliminary data.</text>
</comment>
<feature type="signal peptide" evidence="1">
    <location>
        <begin position="1"/>
        <end position="18"/>
    </location>
</feature>
<feature type="chain" id="PRO_5037988304" evidence="1">
    <location>
        <begin position="19"/>
        <end position="406"/>
    </location>
</feature>
<dbReference type="EMBL" id="JAEHFV010000002">
    <property type="protein sequence ID" value="MBK0369385.1"/>
    <property type="molecule type" value="Genomic_DNA"/>
</dbReference>
<sequence length="406" mass="46718">MKKLLPLLAIFFSLHTYAQISFEKGYYIDNSGKKTECLIKNTEGINSPIDFKYKISEKEEVNILTIKSVAEFGIYNSAKFVRSTIQIENSSTNINTLSREADPVFIQKTVFLTVLVEGKANLYEYGNTKKYYFKTDQNAIEPLIYKRYKNTFNQVAENNQYKKQLWENLKCTDFKQDDLVKLPYKKSNLIDFFISYNTCQNATTINYEKQNKKDQFNLSVKVNLNNASLTAFNDVTEILDTDFGKKTTIGFGVEAEFFLNINKNKWSLFLEPTYQNFSQEITDPKTGISGWGVLTAQAKYNALEFPLGVRHYFFLSPNSKIFLNAGFVLAMSLGDSSVKYITADNKTVQMVDFSGGNNFTFGLGYKLYDKISIEARWYNKRDISSKYTMWNSNFKSASLKLGYTIF</sequence>
<organism evidence="3 4">
    <name type="scientific">Flavobacterium agrisoli</name>
    <dbReference type="NCBI Taxonomy" id="2793066"/>
    <lineage>
        <taxon>Bacteria</taxon>
        <taxon>Pseudomonadati</taxon>
        <taxon>Bacteroidota</taxon>
        <taxon>Flavobacteriia</taxon>
        <taxon>Flavobacteriales</taxon>
        <taxon>Flavobacteriaceae</taxon>
        <taxon>Flavobacterium</taxon>
    </lineage>
</organism>
<reference evidence="3" key="1">
    <citation type="submission" date="2020-12" db="EMBL/GenBank/DDBJ databases">
        <title>Bacterial novel species Flavobacterium sp. SE-1-e isolated from soil.</title>
        <authorList>
            <person name="Jung H.-Y."/>
        </authorList>
    </citation>
    <scope>NUCLEOTIDE SEQUENCE</scope>
    <source>
        <strain evidence="3">SE-1-e</strain>
    </source>
</reference>
<evidence type="ECO:0000256" key="1">
    <source>
        <dbReference type="SAM" id="SignalP"/>
    </source>
</evidence>
<evidence type="ECO:0000313" key="3">
    <source>
        <dbReference type="EMBL" id="MBK0369385.1"/>
    </source>
</evidence>
<dbReference type="Pfam" id="PF13568">
    <property type="entry name" value="OMP_b-brl_2"/>
    <property type="match status" value="1"/>
</dbReference>
<dbReference type="Proteomes" id="UP000609172">
    <property type="component" value="Unassembled WGS sequence"/>
</dbReference>
<evidence type="ECO:0000313" key="4">
    <source>
        <dbReference type="Proteomes" id="UP000609172"/>
    </source>
</evidence>
<feature type="domain" description="Outer membrane protein beta-barrel" evidence="2">
    <location>
        <begin position="210"/>
        <end position="378"/>
    </location>
</feature>
<keyword evidence="1" id="KW-0732">Signal</keyword>
<gene>
    <name evidence="3" type="ORF">I5M07_05985</name>
</gene>
<dbReference type="RefSeq" id="WP_200105310.1">
    <property type="nucleotide sequence ID" value="NZ_JAEHFV010000002.1"/>
</dbReference>
<name>A0A934PLB8_9FLAO</name>
<protein>
    <submittedName>
        <fullName evidence="3">PorT family protein</fullName>
    </submittedName>
</protein>
<proteinExistence type="predicted"/>
<dbReference type="InterPro" id="IPR025665">
    <property type="entry name" value="Beta-barrel_OMP_2"/>
</dbReference>
<evidence type="ECO:0000259" key="2">
    <source>
        <dbReference type="Pfam" id="PF13568"/>
    </source>
</evidence>